<feature type="region of interest" description="Disordered" evidence="8">
    <location>
        <begin position="454"/>
        <end position="473"/>
    </location>
</feature>
<keyword evidence="3 7" id="KW-0175">Coiled coil</keyword>
<evidence type="ECO:0000256" key="5">
    <source>
        <dbReference type="ARBA" id="ARBA00023273"/>
    </source>
</evidence>
<keyword evidence="11" id="KW-1185">Reference proteome</keyword>
<evidence type="ECO:0000256" key="1">
    <source>
        <dbReference type="ARBA" id="ARBA00004138"/>
    </source>
</evidence>
<evidence type="ECO:0000313" key="11">
    <source>
        <dbReference type="Proteomes" id="UP001159427"/>
    </source>
</evidence>
<dbReference type="InterPro" id="IPR041146">
    <property type="entry name" value="IFT81_CH"/>
</dbReference>
<comment type="caution">
    <text evidence="10">The sequence shown here is derived from an EMBL/GenBank/DDBJ whole genome shotgun (WGS) entry which is preliminary data.</text>
</comment>
<accession>A0ABN8MIU1</accession>
<keyword evidence="5" id="KW-0966">Cell projection</keyword>
<evidence type="ECO:0000256" key="7">
    <source>
        <dbReference type="SAM" id="Coils"/>
    </source>
</evidence>
<dbReference type="Proteomes" id="UP001159427">
    <property type="component" value="Unassembled WGS sequence"/>
</dbReference>
<dbReference type="InterPro" id="IPR029600">
    <property type="entry name" value="IFT81"/>
</dbReference>
<keyword evidence="4" id="KW-0969">Cilium</keyword>
<evidence type="ECO:0000313" key="10">
    <source>
        <dbReference type="EMBL" id="CAH3029631.1"/>
    </source>
</evidence>
<evidence type="ECO:0000256" key="3">
    <source>
        <dbReference type="ARBA" id="ARBA00023054"/>
    </source>
</evidence>
<reference evidence="10 11" key="1">
    <citation type="submission" date="2022-05" db="EMBL/GenBank/DDBJ databases">
        <authorList>
            <consortium name="Genoscope - CEA"/>
            <person name="William W."/>
        </authorList>
    </citation>
    <scope>NUCLEOTIDE SEQUENCE [LARGE SCALE GENOMIC DNA]</scope>
</reference>
<evidence type="ECO:0000256" key="6">
    <source>
        <dbReference type="ARBA" id="ARBA00043983"/>
    </source>
</evidence>
<feature type="coiled-coil region" evidence="7">
    <location>
        <begin position="529"/>
        <end position="563"/>
    </location>
</feature>
<comment type="subcellular location">
    <subcellularLocation>
        <location evidence="1">Cell projection</location>
        <location evidence="1">Cilium</location>
    </subcellularLocation>
</comment>
<evidence type="ECO:0000256" key="8">
    <source>
        <dbReference type="SAM" id="MobiDB-lite"/>
    </source>
</evidence>
<organism evidence="10 11">
    <name type="scientific">Porites evermanni</name>
    <dbReference type="NCBI Taxonomy" id="104178"/>
    <lineage>
        <taxon>Eukaryota</taxon>
        <taxon>Metazoa</taxon>
        <taxon>Cnidaria</taxon>
        <taxon>Anthozoa</taxon>
        <taxon>Hexacorallia</taxon>
        <taxon>Scleractinia</taxon>
        <taxon>Fungiina</taxon>
        <taxon>Poritidae</taxon>
        <taxon>Porites</taxon>
    </lineage>
</organism>
<evidence type="ECO:0000256" key="2">
    <source>
        <dbReference type="ARBA" id="ARBA00022794"/>
    </source>
</evidence>
<feature type="domain" description="IFT81 calponin homology" evidence="9">
    <location>
        <begin position="3"/>
        <end position="126"/>
    </location>
</feature>
<name>A0ABN8MIU1_9CNID</name>
<dbReference type="PANTHER" id="PTHR15614">
    <property type="entry name" value="INTRAFLAGELLAR TRANSPORT PROTEIN 81 HOMOLOG"/>
    <property type="match status" value="1"/>
</dbReference>
<sequence>MSEQLKYIVDELNKEPFKRNYNLISFDSLQPLQLLQVLNDVFAEINPQHKIDLRDEDPEQMAKRMFTFLRILKFKPKTEAGSLSAFRNGLIQGDKLVVYPILQWLFENLAELKKRAYLARYLVKLDVPPDQLADQELYELHETYLEMMEQFKELHKTVEQLRTSGLSTGEMKKDIVNMEDEKEQLHKRIDRMQKKVENVRNYEKMLQAARTLRVEREKEHTLAQQKLEQKNQFVHSEQRYQRMQQQLKDLRAQGVGTTGADLIKRLEEENKVNMYLCQEKLPKELEGKKKYAKDLQKVADEPAMGQNDIDELNKRIKQLSAEINSLIEKRMVRNDPIDDKLSLFRQQASIIARKKEAAAEKLQEAMDEVSSAEADYQKKKELLKESEGSEVLKGDEFKRYVNKLRGKSTVYKKKRQELAELRAEYGVLARTEEILKAKDDTFQQQMANLEAKKGVSGFHETQEQLENVSTKKSELDEQKGKTLEDISELVRQLNATIADKKSSLAPIIKELRPMRQKCQEITGEYEEKKAAYENLAAGLESNMSKLEQEVRVLREEITHEEGRYHYLHCMLKVLEVQQKRIDDELKAYRSADTTDRKKSFREQFTKKIQEQENLGKSLRDRQKAVRENQAPNMKQMKMWSDLAKLLECKRNCMLKQEQENQSGAATLTHQGQDGENLLVL</sequence>
<dbReference type="Pfam" id="PF18383">
    <property type="entry name" value="IFT81_CH"/>
    <property type="match status" value="1"/>
</dbReference>
<feature type="coiled-coil region" evidence="7">
    <location>
        <begin position="168"/>
        <end position="253"/>
    </location>
</feature>
<feature type="coiled-coil region" evidence="7">
    <location>
        <begin position="309"/>
        <end position="431"/>
    </location>
</feature>
<dbReference type="PANTHER" id="PTHR15614:SF2">
    <property type="entry name" value="INTRAFLAGELLAR TRANSPORT PROTEIN 81 HOMOLOG"/>
    <property type="match status" value="1"/>
</dbReference>
<evidence type="ECO:0000259" key="9">
    <source>
        <dbReference type="Pfam" id="PF18383"/>
    </source>
</evidence>
<evidence type="ECO:0000256" key="4">
    <source>
        <dbReference type="ARBA" id="ARBA00023069"/>
    </source>
</evidence>
<dbReference type="EMBL" id="CALNXI010000583">
    <property type="protein sequence ID" value="CAH3029631.1"/>
    <property type="molecule type" value="Genomic_DNA"/>
</dbReference>
<proteinExistence type="inferred from homology"/>
<protein>
    <recommendedName>
        <fullName evidence="9">IFT81 calponin homology domain-containing protein</fullName>
    </recommendedName>
</protein>
<comment type="similarity">
    <text evidence="6">Belongs to the IFT81 family.</text>
</comment>
<keyword evidence="2" id="KW-0970">Cilium biogenesis/degradation</keyword>
<dbReference type="InterPro" id="IPR043016">
    <property type="entry name" value="IFT81_N_sf"/>
</dbReference>
<gene>
    <name evidence="10" type="ORF">PEVE_00036491</name>
</gene>
<dbReference type="Gene3D" id="1.10.418.70">
    <property type="entry name" value="Intraflagellar transport protein 81, N-terminal domain"/>
    <property type="match status" value="1"/>
</dbReference>